<evidence type="ECO:0000259" key="2">
    <source>
        <dbReference type="PROSITE" id="PS50234"/>
    </source>
</evidence>
<evidence type="ECO:0000256" key="1">
    <source>
        <dbReference type="SAM" id="SignalP"/>
    </source>
</evidence>
<evidence type="ECO:0000313" key="4">
    <source>
        <dbReference type="Proteomes" id="UP001642483"/>
    </source>
</evidence>
<dbReference type="PANTHER" id="PTHR24020">
    <property type="entry name" value="COLLAGEN ALPHA"/>
    <property type="match status" value="1"/>
</dbReference>
<dbReference type="InterPro" id="IPR036465">
    <property type="entry name" value="vWFA_dom_sf"/>
</dbReference>
<sequence length="426" mass="46566">MQTEPIITTLICMAFLLVNTSLAFNIEGGTKCFAHSPATSNSFFGYQFSVAQPLAPGSDDIKLILGAPYASQQQQTGEKTPMSSNFPLPERLSSGDIFSCSVKLLSPYQSCTSVMPERPNRSANPDVITERDGFGLTLASPRSSKILAACAPFRARRCSDSFFTHGACYRSPDFGSNWGATPRSISSKMDPECDTKLDLVFLLDGSASVSNNDFQKVLEWLIAVSSRFDVSGTTNIGVIQYSHYYMDIDDPVEASQFLETEIAIGKIKDFSNFTAAVHQIQRHGYTTYTAHAINKTVEDFKNSSRFGDSTTTKIMILLTDGRSNDVDYLEASAHYARSFGIIIFAVGVASFAEEELKVITGNHADMDENENIFGLGNFDQLVTTVTALQESMTEVMKFPDGSTSRNLTNGLQQPHVGLSAAYSNVR</sequence>
<comment type="caution">
    <text evidence="3">The sequence shown here is derived from an EMBL/GenBank/DDBJ whole genome shotgun (WGS) entry which is preliminary data.</text>
</comment>
<keyword evidence="1" id="KW-0732">Signal</keyword>
<name>A0ABP0G9P8_CLALP</name>
<dbReference type="SUPFAM" id="SSF53300">
    <property type="entry name" value="vWA-like"/>
    <property type="match status" value="1"/>
</dbReference>
<feature type="signal peptide" evidence="1">
    <location>
        <begin position="1"/>
        <end position="23"/>
    </location>
</feature>
<evidence type="ECO:0000313" key="3">
    <source>
        <dbReference type="EMBL" id="CAK8688521.1"/>
    </source>
</evidence>
<reference evidence="3 4" key="1">
    <citation type="submission" date="2024-02" db="EMBL/GenBank/DDBJ databases">
        <authorList>
            <person name="Daric V."/>
            <person name="Darras S."/>
        </authorList>
    </citation>
    <scope>NUCLEOTIDE SEQUENCE [LARGE SCALE GENOMIC DNA]</scope>
</reference>
<dbReference type="PANTHER" id="PTHR24020:SF87">
    <property type="entry name" value="COLLAGEN ALPHA-1(VI) CHAIN-LIKE"/>
    <property type="match status" value="1"/>
</dbReference>
<dbReference type="Proteomes" id="UP001642483">
    <property type="component" value="Unassembled WGS sequence"/>
</dbReference>
<dbReference type="InterPro" id="IPR002035">
    <property type="entry name" value="VWF_A"/>
</dbReference>
<organism evidence="3 4">
    <name type="scientific">Clavelina lepadiformis</name>
    <name type="common">Light-bulb sea squirt</name>
    <name type="synonym">Ascidia lepadiformis</name>
    <dbReference type="NCBI Taxonomy" id="159417"/>
    <lineage>
        <taxon>Eukaryota</taxon>
        <taxon>Metazoa</taxon>
        <taxon>Chordata</taxon>
        <taxon>Tunicata</taxon>
        <taxon>Ascidiacea</taxon>
        <taxon>Aplousobranchia</taxon>
        <taxon>Clavelinidae</taxon>
        <taxon>Clavelina</taxon>
    </lineage>
</organism>
<dbReference type="CDD" id="cd01450">
    <property type="entry name" value="vWFA_subfamily_ECM"/>
    <property type="match status" value="1"/>
</dbReference>
<dbReference type="PROSITE" id="PS50234">
    <property type="entry name" value="VWFA"/>
    <property type="match status" value="1"/>
</dbReference>
<accession>A0ABP0G9P8</accession>
<feature type="domain" description="VWFA" evidence="2">
    <location>
        <begin position="198"/>
        <end position="395"/>
    </location>
</feature>
<proteinExistence type="predicted"/>
<feature type="chain" id="PRO_5045080401" description="VWFA domain-containing protein" evidence="1">
    <location>
        <begin position="24"/>
        <end position="426"/>
    </location>
</feature>
<dbReference type="Pfam" id="PF00092">
    <property type="entry name" value="VWA"/>
    <property type="match status" value="1"/>
</dbReference>
<dbReference type="Gene3D" id="3.40.50.410">
    <property type="entry name" value="von Willebrand factor, type A domain"/>
    <property type="match status" value="1"/>
</dbReference>
<dbReference type="SMART" id="SM00327">
    <property type="entry name" value="VWA"/>
    <property type="match status" value="1"/>
</dbReference>
<protein>
    <recommendedName>
        <fullName evidence="2">VWFA domain-containing protein</fullName>
    </recommendedName>
</protein>
<dbReference type="EMBL" id="CAWYQH010000108">
    <property type="protein sequence ID" value="CAK8688521.1"/>
    <property type="molecule type" value="Genomic_DNA"/>
</dbReference>
<dbReference type="InterPro" id="IPR050525">
    <property type="entry name" value="ECM_Assembly_Org"/>
</dbReference>
<dbReference type="PRINTS" id="PR00453">
    <property type="entry name" value="VWFADOMAIN"/>
</dbReference>
<gene>
    <name evidence="3" type="ORF">CVLEPA_LOCUS20524</name>
</gene>
<keyword evidence="4" id="KW-1185">Reference proteome</keyword>